<gene>
    <name evidence="3" type="ORF">U1294_11745</name>
</gene>
<accession>A0AAW9JTJ8</accession>
<name>A0AAW9JTJ8_9ENTE</name>
<dbReference type="AlphaFoldDB" id="A0AAW9JTJ8"/>
<protein>
    <submittedName>
        <fullName evidence="3">IS1634 family transposase</fullName>
    </submittedName>
</protein>
<organism evidence="3 4">
    <name type="scientific">Enterococcus cecorum</name>
    <dbReference type="NCBI Taxonomy" id="44008"/>
    <lineage>
        <taxon>Bacteria</taxon>
        <taxon>Bacillati</taxon>
        <taxon>Bacillota</taxon>
        <taxon>Bacilli</taxon>
        <taxon>Lactobacillales</taxon>
        <taxon>Enterococcaceae</taxon>
        <taxon>Enterococcus</taxon>
    </lineage>
</organism>
<dbReference type="InterPro" id="IPR047654">
    <property type="entry name" value="IS1634_transpos"/>
</dbReference>
<dbReference type="EMBL" id="JAXOGL010000040">
    <property type="protein sequence ID" value="MDZ5598864.1"/>
    <property type="molecule type" value="Genomic_DNA"/>
</dbReference>
<sequence length="533" mass="63423">QKDLIEKDETRIYNVGYLYIKDILCSLGLKRICQEIQTRYKIQFNLFDILCDLVCTRIIEPCSKRATFEYKKRFLHQSTYQLEDVYRALHILYQERYTIENALYQGSTKLYPRNTNVLYYDCTNFYFETEEPDEFRLYGFSKEHRPNPIVQYGLFMDGNGIPLADYAFAGNMNEQPTLRKLEQKIEEDFQLKKFIVVADAGLNGWENKVYNNMKNNHAYIVTQPIKKLKKSLQEWAIDPSGWRISGSREKFNLQDIMNAAENAETDLKHYKINIDGTERNVYDLIFYKERWEKTTKKSDVAKDKYSLEERYIVSFSFRQKAYHEHIRQKKIDRALKFIENPSKLDRKNQRQPSYYIKTTTTTEDGEIASNKVIQLDTEKIKNEAKLDGFYVVTTDLEDKNIGIIIQANRQRWEIEESFRIMKSEFRTRPMYVRKEESINGHLLTCFIALLVYRILEKHYLSEKYSPEQIITTLRQMNIVYLEGSNYTPAFDRTDLVDELMDIFGFQVARKILSQKYIKKFSRVVNSEKSTKIE</sequence>
<evidence type="ECO:0000256" key="1">
    <source>
        <dbReference type="SAM" id="Coils"/>
    </source>
</evidence>
<feature type="coiled-coil region" evidence="1">
    <location>
        <begin position="253"/>
        <end position="280"/>
    </location>
</feature>
<evidence type="ECO:0000313" key="4">
    <source>
        <dbReference type="Proteomes" id="UP001290582"/>
    </source>
</evidence>
<dbReference type="Pfam" id="PF01609">
    <property type="entry name" value="DDE_Tnp_1"/>
    <property type="match status" value="1"/>
</dbReference>
<dbReference type="PANTHER" id="PTHR34614:SF2">
    <property type="entry name" value="TRANSPOSASE IS4-LIKE DOMAIN-CONTAINING PROTEIN"/>
    <property type="match status" value="1"/>
</dbReference>
<evidence type="ECO:0000313" key="3">
    <source>
        <dbReference type="EMBL" id="MDZ5598864.1"/>
    </source>
</evidence>
<reference evidence="3" key="1">
    <citation type="submission" date="2023-12" db="EMBL/GenBank/DDBJ databases">
        <title>Molecular genomic analyses of Enterococcus cecorum from sepsis oubreaks in broilers.</title>
        <authorList>
            <person name="Rhoads D."/>
            <person name="Alrubaye A."/>
        </authorList>
    </citation>
    <scope>NUCLEOTIDE SEQUENCE</scope>
    <source>
        <strain evidence="3">1755</strain>
    </source>
</reference>
<feature type="domain" description="Transposase IS4-like" evidence="2">
    <location>
        <begin position="155"/>
        <end position="450"/>
    </location>
</feature>
<dbReference type="GO" id="GO:0006313">
    <property type="term" value="P:DNA transposition"/>
    <property type="evidence" value="ECO:0007669"/>
    <property type="project" value="InterPro"/>
</dbReference>
<feature type="non-terminal residue" evidence="3">
    <location>
        <position position="1"/>
    </location>
</feature>
<dbReference type="InterPro" id="IPR002559">
    <property type="entry name" value="Transposase_11"/>
</dbReference>
<dbReference type="NCBIfam" id="NF033559">
    <property type="entry name" value="transpos_IS1634"/>
    <property type="match status" value="1"/>
</dbReference>
<proteinExistence type="predicted"/>
<evidence type="ECO:0000259" key="2">
    <source>
        <dbReference type="Pfam" id="PF01609"/>
    </source>
</evidence>
<comment type="caution">
    <text evidence="3">The sequence shown here is derived from an EMBL/GenBank/DDBJ whole genome shotgun (WGS) entry which is preliminary data.</text>
</comment>
<dbReference type="PANTHER" id="PTHR34614">
    <property type="match status" value="1"/>
</dbReference>
<dbReference type="SUPFAM" id="SSF53098">
    <property type="entry name" value="Ribonuclease H-like"/>
    <property type="match status" value="1"/>
</dbReference>
<dbReference type="GO" id="GO:0003677">
    <property type="term" value="F:DNA binding"/>
    <property type="evidence" value="ECO:0007669"/>
    <property type="project" value="InterPro"/>
</dbReference>
<dbReference type="InterPro" id="IPR012337">
    <property type="entry name" value="RNaseH-like_sf"/>
</dbReference>
<dbReference type="RefSeq" id="WP_322378872.1">
    <property type="nucleotide sequence ID" value="NZ_JAXOGH010000038.1"/>
</dbReference>
<keyword evidence="1" id="KW-0175">Coiled coil</keyword>
<dbReference type="GO" id="GO:0004803">
    <property type="term" value="F:transposase activity"/>
    <property type="evidence" value="ECO:0007669"/>
    <property type="project" value="InterPro"/>
</dbReference>
<dbReference type="Proteomes" id="UP001290582">
    <property type="component" value="Unassembled WGS sequence"/>
</dbReference>